<dbReference type="Pfam" id="PF07238">
    <property type="entry name" value="PilZ"/>
    <property type="match status" value="1"/>
</dbReference>
<dbReference type="Proteomes" id="UP000028725">
    <property type="component" value="Unassembled WGS sequence"/>
</dbReference>
<dbReference type="EMBL" id="JMCB01000003">
    <property type="protein sequence ID" value="KFE70168.1"/>
    <property type="molecule type" value="Genomic_DNA"/>
</dbReference>
<comment type="caution">
    <text evidence="2">The sequence shown here is derived from an EMBL/GenBank/DDBJ whole genome shotgun (WGS) entry which is preliminary data.</text>
</comment>
<dbReference type="GO" id="GO:0035438">
    <property type="term" value="F:cyclic-di-GMP binding"/>
    <property type="evidence" value="ECO:0007669"/>
    <property type="project" value="InterPro"/>
</dbReference>
<reference evidence="2 3" key="1">
    <citation type="submission" date="2014-04" db="EMBL/GenBank/DDBJ databases">
        <title>Genome assembly of Hyalangium minutum DSM 14724.</title>
        <authorList>
            <person name="Sharma G."/>
            <person name="Subramanian S."/>
        </authorList>
    </citation>
    <scope>NUCLEOTIDE SEQUENCE [LARGE SCALE GENOMIC DNA]</scope>
    <source>
        <strain evidence="2 3">DSM 14724</strain>
    </source>
</reference>
<gene>
    <name evidence="2" type="ORF">DB31_5210</name>
</gene>
<sequence>MEDLASMDNRKSGRVTSRMRCWCEGDNVTLYSRVGNLSEGGLFLRTSTPMREGTRTAVRLGAGEESGQAFQTMAKVVWTRQNGKSWPPGMGLQFEPLDATSLERLRQIISHERARWPEA</sequence>
<protein>
    <submittedName>
        <fullName evidence="2">Type IV pilus assembly protein PilZ</fullName>
    </submittedName>
</protein>
<dbReference type="AlphaFoldDB" id="A0A085WR55"/>
<organism evidence="2 3">
    <name type="scientific">Hyalangium minutum</name>
    <dbReference type="NCBI Taxonomy" id="394096"/>
    <lineage>
        <taxon>Bacteria</taxon>
        <taxon>Pseudomonadati</taxon>
        <taxon>Myxococcota</taxon>
        <taxon>Myxococcia</taxon>
        <taxon>Myxococcales</taxon>
        <taxon>Cystobacterineae</taxon>
        <taxon>Archangiaceae</taxon>
        <taxon>Hyalangium</taxon>
    </lineage>
</organism>
<accession>A0A085WR55</accession>
<dbReference type="Gene3D" id="2.40.10.220">
    <property type="entry name" value="predicted glycosyltransferase like domains"/>
    <property type="match status" value="1"/>
</dbReference>
<dbReference type="SUPFAM" id="SSF141371">
    <property type="entry name" value="PilZ domain-like"/>
    <property type="match status" value="1"/>
</dbReference>
<dbReference type="InterPro" id="IPR009875">
    <property type="entry name" value="PilZ_domain"/>
</dbReference>
<name>A0A085WR55_9BACT</name>
<proteinExistence type="predicted"/>
<dbReference type="InterPro" id="IPR011752">
    <property type="entry name" value="PilV_Myxo-type"/>
</dbReference>
<evidence type="ECO:0000259" key="1">
    <source>
        <dbReference type="Pfam" id="PF07238"/>
    </source>
</evidence>
<dbReference type="NCBIfam" id="TIGR02266">
    <property type="entry name" value="gmx_TIGR02266"/>
    <property type="match status" value="1"/>
</dbReference>
<feature type="domain" description="PilZ" evidence="1">
    <location>
        <begin position="9"/>
        <end position="109"/>
    </location>
</feature>
<evidence type="ECO:0000313" key="3">
    <source>
        <dbReference type="Proteomes" id="UP000028725"/>
    </source>
</evidence>
<evidence type="ECO:0000313" key="2">
    <source>
        <dbReference type="EMBL" id="KFE70168.1"/>
    </source>
</evidence>
<dbReference type="STRING" id="394096.DB31_5210"/>
<keyword evidence="3" id="KW-1185">Reference proteome</keyword>